<feature type="non-terminal residue" evidence="1">
    <location>
        <position position="287"/>
    </location>
</feature>
<protein>
    <submittedName>
        <fullName evidence="1">Aldo/keto reductase</fullName>
    </submittedName>
</protein>
<evidence type="ECO:0000313" key="2">
    <source>
        <dbReference type="Proteomes" id="UP000308600"/>
    </source>
</evidence>
<organism evidence="1 2">
    <name type="scientific">Pluteus cervinus</name>
    <dbReference type="NCBI Taxonomy" id="181527"/>
    <lineage>
        <taxon>Eukaryota</taxon>
        <taxon>Fungi</taxon>
        <taxon>Dikarya</taxon>
        <taxon>Basidiomycota</taxon>
        <taxon>Agaricomycotina</taxon>
        <taxon>Agaricomycetes</taxon>
        <taxon>Agaricomycetidae</taxon>
        <taxon>Agaricales</taxon>
        <taxon>Pluteineae</taxon>
        <taxon>Pluteaceae</taxon>
        <taxon>Pluteus</taxon>
    </lineage>
</organism>
<reference evidence="1 2" key="1">
    <citation type="journal article" date="2019" name="Nat. Ecol. Evol.">
        <title>Megaphylogeny resolves global patterns of mushroom evolution.</title>
        <authorList>
            <person name="Varga T."/>
            <person name="Krizsan K."/>
            <person name="Foldi C."/>
            <person name="Dima B."/>
            <person name="Sanchez-Garcia M."/>
            <person name="Sanchez-Ramirez S."/>
            <person name="Szollosi G.J."/>
            <person name="Szarkandi J.G."/>
            <person name="Papp V."/>
            <person name="Albert L."/>
            <person name="Andreopoulos W."/>
            <person name="Angelini C."/>
            <person name="Antonin V."/>
            <person name="Barry K.W."/>
            <person name="Bougher N.L."/>
            <person name="Buchanan P."/>
            <person name="Buyck B."/>
            <person name="Bense V."/>
            <person name="Catcheside P."/>
            <person name="Chovatia M."/>
            <person name="Cooper J."/>
            <person name="Damon W."/>
            <person name="Desjardin D."/>
            <person name="Finy P."/>
            <person name="Geml J."/>
            <person name="Haridas S."/>
            <person name="Hughes K."/>
            <person name="Justo A."/>
            <person name="Karasinski D."/>
            <person name="Kautmanova I."/>
            <person name="Kiss B."/>
            <person name="Kocsube S."/>
            <person name="Kotiranta H."/>
            <person name="LaButti K.M."/>
            <person name="Lechner B.E."/>
            <person name="Liimatainen K."/>
            <person name="Lipzen A."/>
            <person name="Lukacs Z."/>
            <person name="Mihaltcheva S."/>
            <person name="Morgado L.N."/>
            <person name="Niskanen T."/>
            <person name="Noordeloos M.E."/>
            <person name="Ohm R.A."/>
            <person name="Ortiz-Santana B."/>
            <person name="Ovrebo C."/>
            <person name="Racz N."/>
            <person name="Riley R."/>
            <person name="Savchenko A."/>
            <person name="Shiryaev A."/>
            <person name="Soop K."/>
            <person name="Spirin V."/>
            <person name="Szebenyi C."/>
            <person name="Tomsovsky M."/>
            <person name="Tulloss R.E."/>
            <person name="Uehling J."/>
            <person name="Grigoriev I.V."/>
            <person name="Vagvolgyi C."/>
            <person name="Papp T."/>
            <person name="Martin F.M."/>
            <person name="Miettinen O."/>
            <person name="Hibbett D.S."/>
            <person name="Nagy L.G."/>
        </authorList>
    </citation>
    <scope>NUCLEOTIDE SEQUENCE [LARGE SCALE GENOMIC DNA]</scope>
    <source>
        <strain evidence="1 2">NL-1719</strain>
    </source>
</reference>
<accession>A0ACD3AQ37</accession>
<name>A0ACD3AQ37_9AGAR</name>
<gene>
    <name evidence="1" type="ORF">BDN72DRAFT_799018</name>
</gene>
<proteinExistence type="predicted"/>
<sequence length="287" mass="32598">MAMNLHLSPEATMRLPKIMYGTAWKKERTVSLVTDAVLKGFWAIDTACQPKHYREDLVGAALLSLQSNHGVKREDLFLQTKFTSIDGQDRTKPLPYDPQTSITQQILTSFQTSLRNLHTTFIDSYILHSPMRTVPETIEAWKVLIKLQDQKKVGLIGLSNTYDVGLLKTLERECGRGVQVIQNRWYQGNDWDKEVVKYCRQRGIMYQSFWTLSGSPTLLSHPDLRSIAKSSKKTEAQVIFKLAQLNGVVPISGTTSELHMKEDVAVEYLELLPGNTEQVQAVQELLF</sequence>
<dbReference type="Proteomes" id="UP000308600">
    <property type="component" value="Unassembled WGS sequence"/>
</dbReference>
<keyword evidence="2" id="KW-1185">Reference proteome</keyword>
<dbReference type="EMBL" id="ML208377">
    <property type="protein sequence ID" value="TFK67384.1"/>
    <property type="molecule type" value="Genomic_DNA"/>
</dbReference>
<evidence type="ECO:0000313" key="1">
    <source>
        <dbReference type="EMBL" id="TFK67384.1"/>
    </source>
</evidence>